<dbReference type="Pfam" id="PF00149">
    <property type="entry name" value="Metallophos"/>
    <property type="match status" value="1"/>
</dbReference>
<gene>
    <name evidence="2" type="ORF">CYJ25_08745</name>
</gene>
<proteinExistence type="predicted"/>
<dbReference type="OrthoDB" id="9780884at2"/>
<dbReference type="InterPro" id="IPR051158">
    <property type="entry name" value="Metallophosphoesterase_sf"/>
</dbReference>
<accession>A0A2I1I3B1</accession>
<dbReference type="AlphaFoldDB" id="A0A2I1I3B1"/>
<feature type="domain" description="Calcineurin-like phosphoesterase" evidence="1">
    <location>
        <begin position="63"/>
        <end position="279"/>
    </location>
</feature>
<dbReference type="RefSeq" id="WP_101628758.1">
    <property type="nucleotide sequence ID" value="NZ_PKKJ01000021.1"/>
</dbReference>
<dbReference type="SUPFAM" id="SSF56300">
    <property type="entry name" value="Metallo-dependent phosphatases"/>
    <property type="match status" value="1"/>
</dbReference>
<dbReference type="InterPro" id="IPR029052">
    <property type="entry name" value="Metallo-depent_PP-like"/>
</dbReference>
<dbReference type="Proteomes" id="UP000234545">
    <property type="component" value="Unassembled WGS sequence"/>
</dbReference>
<dbReference type="EMBL" id="PKKJ01000021">
    <property type="protein sequence ID" value="PKY65610.1"/>
    <property type="molecule type" value="Genomic_DNA"/>
</dbReference>
<dbReference type="PANTHER" id="PTHR31302">
    <property type="entry name" value="TRANSMEMBRANE PROTEIN WITH METALLOPHOSPHOESTERASE DOMAIN-RELATED"/>
    <property type="match status" value="1"/>
</dbReference>
<dbReference type="GO" id="GO:0016020">
    <property type="term" value="C:membrane"/>
    <property type="evidence" value="ECO:0007669"/>
    <property type="project" value="GOC"/>
</dbReference>
<dbReference type="Gene3D" id="3.60.21.10">
    <property type="match status" value="1"/>
</dbReference>
<dbReference type="PANTHER" id="PTHR31302:SF20">
    <property type="entry name" value="CONSERVED PROTEIN"/>
    <property type="match status" value="1"/>
</dbReference>
<reference evidence="2 3" key="1">
    <citation type="submission" date="2017-12" db="EMBL/GenBank/DDBJ databases">
        <title>Phylogenetic diversity of female urinary microbiome.</title>
        <authorList>
            <person name="Thomas-White K."/>
            <person name="Wolfe A.J."/>
        </authorList>
    </citation>
    <scope>NUCLEOTIDE SEQUENCE [LARGE SCALE GENOMIC DNA]</scope>
    <source>
        <strain evidence="2 3">UMB0250</strain>
    </source>
</reference>
<organism evidence="2 3">
    <name type="scientific">Schaalia turicensis</name>
    <dbReference type="NCBI Taxonomy" id="131111"/>
    <lineage>
        <taxon>Bacteria</taxon>
        <taxon>Bacillati</taxon>
        <taxon>Actinomycetota</taxon>
        <taxon>Actinomycetes</taxon>
        <taxon>Actinomycetales</taxon>
        <taxon>Actinomycetaceae</taxon>
        <taxon>Schaalia</taxon>
    </lineage>
</organism>
<evidence type="ECO:0000259" key="1">
    <source>
        <dbReference type="Pfam" id="PF00149"/>
    </source>
</evidence>
<evidence type="ECO:0000313" key="3">
    <source>
        <dbReference type="Proteomes" id="UP000234545"/>
    </source>
</evidence>
<evidence type="ECO:0000313" key="2">
    <source>
        <dbReference type="EMBL" id="PKY65610.1"/>
    </source>
</evidence>
<sequence>MTYGVHTTALNIAGSAFKGVGYTTLGMGLAGASALAWGSFERRWPTLRHVHITLDPSRNIQPLTILHVSDLHMFPGQNFIEDFLSKVTATNHIDFVVSTGDNFSSVDGLVPLMRAYTPLLDYPGAYVLGSNDYYSQMPKSWARYLVGGHPRKTRTTPNLPWTELTSAFHEAGWTNLNNRADTLSIPVVLAPVAHVSSSSPIAPDASSHSIHEAAHTSQTLSFIGTDDAHLNRDRLPVPLDSWADQQNLRIGLTHAPYTRVLNAMTDAGADLIFAGHTHGGQIGLPGFGAIVTNCDLPRKYAKGLHSWRYGTHQSFVNVSAGLGTSRYAQVRIATRPEATLLSIA</sequence>
<dbReference type="InterPro" id="IPR004843">
    <property type="entry name" value="Calcineurin-like_PHP"/>
</dbReference>
<comment type="caution">
    <text evidence="2">The sequence shown here is derived from an EMBL/GenBank/DDBJ whole genome shotgun (WGS) entry which is preliminary data.</text>
</comment>
<protein>
    <submittedName>
        <fullName evidence="2">Serine/threonine protein phosphatase</fullName>
    </submittedName>
</protein>
<dbReference type="GO" id="GO:0008758">
    <property type="term" value="F:UDP-2,3-diacylglucosamine hydrolase activity"/>
    <property type="evidence" value="ECO:0007669"/>
    <property type="project" value="TreeGrafter"/>
</dbReference>
<dbReference type="GO" id="GO:0009245">
    <property type="term" value="P:lipid A biosynthetic process"/>
    <property type="evidence" value="ECO:0007669"/>
    <property type="project" value="TreeGrafter"/>
</dbReference>
<name>A0A2I1I3B1_9ACTO</name>